<evidence type="ECO:0000313" key="14">
    <source>
        <dbReference type="EMBL" id="RMI42829.1"/>
    </source>
</evidence>
<dbReference type="PROSITE" id="PS00606">
    <property type="entry name" value="KS3_1"/>
    <property type="match status" value="2"/>
</dbReference>
<dbReference type="Pfam" id="PF14765">
    <property type="entry name" value="PS-DH"/>
    <property type="match status" value="1"/>
</dbReference>
<dbReference type="PROSITE" id="PS00012">
    <property type="entry name" value="PHOSPHOPANTETHEINE"/>
    <property type="match status" value="2"/>
</dbReference>
<dbReference type="Gene3D" id="3.40.366.10">
    <property type="entry name" value="Malonyl-Coenzyme A Acyl Carrier Protein, domain 2"/>
    <property type="match status" value="2"/>
</dbReference>
<dbReference type="InterPro" id="IPR049900">
    <property type="entry name" value="PKS_mFAS_DH"/>
</dbReference>
<dbReference type="OrthoDB" id="4537517at2"/>
<dbReference type="InterPro" id="IPR050091">
    <property type="entry name" value="PKS_NRPS_Biosynth_Enz"/>
</dbReference>
<dbReference type="SUPFAM" id="SSF47336">
    <property type="entry name" value="ACP-like"/>
    <property type="match status" value="2"/>
</dbReference>
<evidence type="ECO:0000256" key="5">
    <source>
        <dbReference type="ARBA" id="ARBA00022679"/>
    </source>
</evidence>
<keyword evidence="4" id="KW-0597">Phosphoprotein</keyword>
<feature type="domain" description="Ketosynthase family 3 (KS3)" evidence="12">
    <location>
        <begin position="1519"/>
        <end position="1945"/>
    </location>
</feature>
<dbReference type="InterPro" id="IPR006162">
    <property type="entry name" value="Ppantetheine_attach_site"/>
</dbReference>
<keyword evidence="6" id="KW-0045">Antibiotic biosynthesis</keyword>
<feature type="region of interest" description="C-terminal hotdog fold" evidence="9">
    <location>
        <begin position="2559"/>
        <end position="2699"/>
    </location>
</feature>
<dbReference type="Pfam" id="PF00550">
    <property type="entry name" value="PP-binding"/>
    <property type="match status" value="2"/>
</dbReference>
<dbReference type="SMART" id="SM00827">
    <property type="entry name" value="PKS_AT"/>
    <property type="match status" value="2"/>
</dbReference>
<evidence type="ECO:0000313" key="15">
    <source>
        <dbReference type="Proteomes" id="UP000282674"/>
    </source>
</evidence>
<evidence type="ECO:0000259" key="13">
    <source>
        <dbReference type="PROSITE" id="PS52019"/>
    </source>
</evidence>
<dbReference type="SUPFAM" id="SSF53901">
    <property type="entry name" value="Thiolase-like"/>
    <property type="match status" value="2"/>
</dbReference>
<dbReference type="InterPro" id="IPR057326">
    <property type="entry name" value="KR_dom"/>
</dbReference>
<comment type="pathway">
    <text evidence="2">Antibiotic biosynthesis.</text>
</comment>
<dbReference type="Pfam" id="PF22953">
    <property type="entry name" value="SpnB_Rossmann"/>
    <property type="match status" value="1"/>
</dbReference>
<accession>A0A3M2LZD1</accession>
<dbReference type="PROSITE" id="PS52019">
    <property type="entry name" value="PKS_MFAS_DH"/>
    <property type="match status" value="1"/>
</dbReference>
<name>A0A3M2LZD1_9ACTN</name>
<evidence type="ECO:0000256" key="9">
    <source>
        <dbReference type="PROSITE-ProRule" id="PRU01363"/>
    </source>
</evidence>
<keyword evidence="8" id="KW-0012">Acyltransferase</keyword>
<feature type="domain" description="Carrier" evidence="11">
    <location>
        <begin position="3198"/>
        <end position="3273"/>
    </location>
</feature>
<dbReference type="SMART" id="SM00823">
    <property type="entry name" value="PKS_PP"/>
    <property type="match status" value="2"/>
</dbReference>
<dbReference type="SMART" id="SM01294">
    <property type="entry name" value="PKS_PP_betabranch"/>
    <property type="match status" value="2"/>
</dbReference>
<evidence type="ECO:0000256" key="8">
    <source>
        <dbReference type="ARBA" id="ARBA00023315"/>
    </source>
</evidence>
<dbReference type="EMBL" id="RFFG01000030">
    <property type="protein sequence ID" value="RMI42829.1"/>
    <property type="molecule type" value="Genomic_DNA"/>
</dbReference>
<dbReference type="PROSITE" id="PS50075">
    <property type="entry name" value="CARRIER"/>
    <property type="match status" value="2"/>
</dbReference>
<sequence length="3369" mass="351211">MTISHDQLVEALRASVKETERLRRANRRLADATTEPIAIIGMGCRFPGGSTSPEELWRLVRDGADAVAEFPGDRGWDVDRLYDPDPDHEGTSYVREGGFVYDAAEFDAGFFGISPREALVMDPQQRLLLEVSWEALERAGIDPSSLRGSATGVYVGAAHQGYGLAFDDLPEGAEGHALTGSVTSIASGRVAYTLGLEGPAITLDTGCSSSLVTLHLAIEALRRGECSLALAGGAAVMFSPVGFVGFSRQRGLARDGRCKAFSADADGMGMAEGVGLLVVERLSDAQRNGHQILAVVRGSAINQDGASNGLTAPNGLAQERVIGQALANAGVAASEVDAVEAHGTGTTLGDPIEAQALIATYGQERATDRPLWLGSVKSNIGHAQAASGVAGVIKMVMALREGTLPRTLHAADPTPHVDWSAGAVRLLNESLPWERNGHPRRAAVSSFGISGTNAHVILEEAPAADAAPEEQDAALPVIPLVVSARSEGSLRAQAARLRTFLTDTPDADAGAVARSLLASRTLFDHRAVILGATREELTDGLTALARGETADDAVTGSVVRNADRRVLVFPGQGSQWLGMGAGLWRESEAFRTRLTECSEALAPHTDWSLIDVVTGAGDATLLERVDVVQPALFAVMVSLAEVWRSLGVVPDAVVGHSQGEIAAACVAGALSLEDAARVVALRSQAIARFAGEGGMASVAVSADKAADLVERWDGRLSVAAMNGPSATVVSGDAEAIDELVMACEERGVRARKVPVDYASHSSHMDVLKDDLAAALSGVTMGAARVPFYSAMTGGRMETAGVGAEYWFENLRNPVRFDTAIRALLDDGHRVFVESSAHPVLTMAIEETLEVAELPELVVAGTLRREHGDTRRLLTSAAELHVRGVRVDWAGLLGGPPARSVDLPTYAFDRRRYWSGPAPAGAKASRTDPVDDLLYRIVWRPFGRTAEPVPGGRWLVVAALDGEADDLAAALDATGAGTALLAVGDVAHDRAALAGRLREAAGRADAAFTGVVSLLGQADALDAHATATLIQALGDAGVGAPLWTLTSRAVAVSEADEPADPERAALWALGRIAAQEHPERWGGLIDVLSGVSAAERVAALLTGGAGDEDQLAIRATGVHARRLVRMAPSGQRTGAPDARTRGTALITGGTGGLGALVARRLASEGHPHLVLLSRRGPDAPGASDLQDELTALGTRVTIAACDVTDRDALERLLAGLAADGDAPDTVVHTAGVLDDCVIDALTPDRASRVNAPKDVAARHLDELTRGFDVAEFVLFSSLAGTLGGPGQAAYAQANTRLDALARRRRAEGLPATSVAWGAWRDGGMLDGAAAERVRGQGMPPMEAGPALDALRRALDAGEPCPVIAGIDWPRYARTFGAAGGRTAVLRELPEAQRASDTTTGPREDEAGRSLRGRLSALSAKEREAALVDLVRAQAAEALGHEDASAVDPDRALRDLGFDSLTAVALRNRLGADTGLRLPVTLVFDHPTARELARHLTAELFGESGDAPAAAPARPSMVPVDEPIAIVGMACRFPGGAASPEDLWRLVADGVDAVSEFPADRGWDVEGRFDPDPERPGAFYAREGGFLHDAARFDPGFFGISPREAMAIDPQHRLLLETSWEACERAGIDPAVLRGTPVGVYVGSNYHDYGSRFDRAPDGFEGHLATGSAASVASGRIAYTLGLEGPAVTVDTACSSSLVALHMAGQALRRGECSLALAGGVTVMSSLDTFVEFSRQRALAPDGRCKAFSADADGAGWAEGVGMLLVERLSDARAHGHPVLAVLRGGAVNQDGASNGLTAPSGPAQRKVIRAALDAAGLDPAEVDAVEAHGTGTRLGDPIEAEALLDAYGRDRDPGRPLWLGSVKSNIGHAQAASGVAGVIKMVMALREGVLPRTLHAEEPTSHVDWSAGGVRLLNEPVEWRGGDRPRRAGVSSFGVSGTNVHLILEEPPAPAPDDSGAEEPRRLPVVPWALSARSEPALRAQAARLRARLAEAPEPDAADVGLSLAVTRAGFQERAVVLGADRAELETGLAALAEGRSAANLVRGTAAPAGDGATAFLFTGQGSQRAGMGRELYEAFPVFADAFDEVCGHLDAELGRPLREVMSGDPDVLDRTAFTQPALFALEVALFRLVRSWGVQPDVLLGHSVGELAAAHVAGVFPLADACRLVAARGRLMQELPAGGAMVAIQADEDEAVPLLTGAVDLAAVNGPAAVVVAGEERAALDVAAHFAGLGRRTRRLRVSHAFHSPLMDPMLDGFRAVAETLSYREPDLEIVSDLTGRTVPGAEIATPDYWVRHVRGAVRFHDGVRTLADRGVTRFLELGPDGALTALARDGLGDAAERAVLVPALRRDRPETQAIMAALAGLHAHGASPDWDEVFAGTGARRVDLPTYAFQRQRYWLDAPPAEAADTAVSMAAAGVWSPDHPLLGAAVPLADTDGLVFTARLSPRTHPLIAEHVVMGTALLPGTALVELAVRAGDAVGCAHVGELTLGAPLALPDDGARRLQVVVGAPDDRGARPVGVFSRDEDAPDDEPWTRHAGGTLLPAGPPAPDDVPGTWPPPGAEPVPTGDLYERLAAAGFDYGPMFRGLSAAWRLGDEVYAEVALPEEHRAEAAGFGLHPALLDAALHTVALGPAADRGRALLPFDWNGVTLHATGASSLRVRLTPDGADTDTVALAVADDAGRPVATVGSLVLRPVSPEQIRAPRTAFHESLFKVDWVRLPLEAASTGGTGRWAVAGTADVALAKALGRAGVPVESYPDLPALADAVAAGTAVPDVVVVTCAEDDPDGTAAGVRRAVHRMLRLTQQWLHEDAFAASRLVVVTGGAVACRDGEDLRDPAGAAATGLVRSAQSEHPDRFVLIDLDGRDVSYAALPAVLTAAEPHAAIRAGAVLVPRLARVSPPADEADPWEAGGTGGTGGTVLITGATGTLGGLVARHLASAHGVTDLLLVSRSGRDAAGADALLAELDGLGARARLVSCDAADRDALARLLDTIPAERPLTAVVHTAGVLDDAVVSALTPGQLDTVLRPKVDAALNLDELTRHLDLSAFVMFSSLAGTFGGTGQGNYAAANAFLDALAYRRRARGLPARSLAWGLWAERSGMTGKLDDADLRRLERGGVTPLSSEEGLALLDACRALDEPVLVPARLVTEAIRARVGDDAVPAIMRGLIRAPARRAAASPSSAEAGPLLERAAAMTPQERRRAVFDLVRDETATVLGYAGEETVDAERGFLELGFDSLTAVELRNRLGRAAGVPLPATLVFDHPSPAALAVFLDGLLRPERTAVPALLAGLDALEPLLDDADPLDPDALDGLRDTLTARLRRLLARLGEPPAPPASAASAASADEADPDIGSRLDSATDDEVFDFIDRDLGLS</sequence>
<evidence type="ECO:0000259" key="12">
    <source>
        <dbReference type="PROSITE" id="PS52004"/>
    </source>
</evidence>
<dbReference type="Pfam" id="PF02801">
    <property type="entry name" value="Ketoacyl-synt_C"/>
    <property type="match status" value="2"/>
</dbReference>
<evidence type="ECO:0000259" key="11">
    <source>
        <dbReference type="PROSITE" id="PS50075"/>
    </source>
</evidence>
<feature type="compositionally biased region" description="Pro residues" evidence="10">
    <location>
        <begin position="2542"/>
        <end position="2554"/>
    </location>
</feature>
<dbReference type="Proteomes" id="UP000282674">
    <property type="component" value="Unassembled WGS sequence"/>
</dbReference>
<dbReference type="InterPro" id="IPR016036">
    <property type="entry name" value="Malonyl_transacylase_ACP-bd"/>
</dbReference>
<dbReference type="InterPro" id="IPR014031">
    <property type="entry name" value="Ketoacyl_synth_C"/>
</dbReference>
<feature type="active site" description="Proton donor; for dehydratase activity" evidence="9">
    <location>
        <position position="2620"/>
    </location>
</feature>
<dbReference type="InterPro" id="IPR020806">
    <property type="entry name" value="PKS_PP-bd"/>
</dbReference>
<dbReference type="GO" id="GO:0033068">
    <property type="term" value="P:macrolide biosynthetic process"/>
    <property type="evidence" value="ECO:0007669"/>
    <property type="project" value="UniProtKB-ARBA"/>
</dbReference>
<evidence type="ECO:0000256" key="7">
    <source>
        <dbReference type="ARBA" id="ARBA00023268"/>
    </source>
</evidence>
<comment type="cofactor">
    <cofactor evidence="1">
        <name>pantetheine 4'-phosphate</name>
        <dbReference type="ChEBI" id="CHEBI:47942"/>
    </cofactor>
</comment>
<dbReference type="GO" id="GO:0004312">
    <property type="term" value="F:fatty acid synthase activity"/>
    <property type="evidence" value="ECO:0007669"/>
    <property type="project" value="TreeGrafter"/>
</dbReference>
<dbReference type="InterPro" id="IPR016035">
    <property type="entry name" value="Acyl_Trfase/lysoPLipase"/>
</dbReference>
<dbReference type="SUPFAM" id="SSF55048">
    <property type="entry name" value="Probable ACP-binding domain of malonyl-CoA ACP transacylase"/>
    <property type="match status" value="2"/>
</dbReference>
<evidence type="ECO:0000256" key="10">
    <source>
        <dbReference type="SAM" id="MobiDB-lite"/>
    </source>
</evidence>
<evidence type="ECO:0000256" key="4">
    <source>
        <dbReference type="ARBA" id="ARBA00022553"/>
    </source>
</evidence>
<gene>
    <name evidence="14" type="ORF">EBO15_18515</name>
</gene>
<keyword evidence="5" id="KW-0808">Transferase</keyword>
<dbReference type="Gene3D" id="1.10.1200.10">
    <property type="entry name" value="ACP-like"/>
    <property type="match status" value="2"/>
</dbReference>
<dbReference type="FunFam" id="1.10.1200.10:FF:000007">
    <property type="entry name" value="Probable polyketide synthase pks17"/>
    <property type="match status" value="2"/>
</dbReference>
<keyword evidence="15" id="KW-1185">Reference proteome</keyword>
<dbReference type="InterPro" id="IPR009081">
    <property type="entry name" value="PP-bd_ACP"/>
</dbReference>
<dbReference type="Pfam" id="PF21089">
    <property type="entry name" value="PKS_DH_N"/>
    <property type="match status" value="1"/>
</dbReference>
<dbReference type="InterPro" id="IPR016039">
    <property type="entry name" value="Thiolase-like"/>
</dbReference>
<keyword evidence="3" id="KW-0596">Phosphopantetheine</keyword>
<feature type="domain" description="PKS/mFAS DH" evidence="13">
    <location>
        <begin position="2421"/>
        <end position="2699"/>
    </location>
</feature>
<dbReference type="Pfam" id="PF00698">
    <property type="entry name" value="Acyl_transf_1"/>
    <property type="match status" value="2"/>
</dbReference>
<dbReference type="InterPro" id="IPR055123">
    <property type="entry name" value="SpnB-like_Rossmann"/>
</dbReference>
<dbReference type="InterPro" id="IPR049552">
    <property type="entry name" value="PKS_DH_N"/>
</dbReference>
<dbReference type="InterPro" id="IPR020841">
    <property type="entry name" value="PKS_Beta-ketoAc_synthase_dom"/>
</dbReference>
<protein>
    <submittedName>
        <fullName evidence="14">SDR family NAD(P)-dependent oxidoreductase</fullName>
    </submittedName>
</protein>
<dbReference type="InterPro" id="IPR049551">
    <property type="entry name" value="PKS_DH_C"/>
</dbReference>
<dbReference type="FunFam" id="3.40.366.10:FF:000002">
    <property type="entry name" value="Probable polyketide synthase 2"/>
    <property type="match status" value="2"/>
</dbReference>
<proteinExistence type="predicted"/>
<dbReference type="PROSITE" id="PS52004">
    <property type="entry name" value="KS3_2"/>
    <property type="match status" value="2"/>
</dbReference>
<dbReference type="CDD" id="cd00833">
    <property type="entry name" value="PKS"/>
    <property type="match status" value="2"/>
</dbReference>
<evidence type="ECO:0000256" key="3">
    <source>
        <dbReference type="ARBA" id="ARBA00022450"/>
    </source>
</evidence>
<evidence type="ECO:0000256" key="1">
    <source>
        <dbReference type="ARBA" id="ARBA00001957"/>
    </source>
</evidence>
<dbReference type="InterPro" id="IPR020807">
    <property type="entry name" value="PKS_DH"/>
</dbReference>
<dbReference type="SMART" id="SM00826">
    <property type="entry name" value="PKS_DH"/>
    <property type="match status" value="1"/>
</dbReference>
<dbReference type="InterPro" id="IPR013968">
    <property type="entry name" value="PKS_KR"/>
</dbReference>
<evidence type="ECO:0000256" key="2">
    <source>
        <dbReference type="ARBA" id="ARBA00004792"/>
    </source>
</evidence>
<dbReference type="GO" id="GO:0031177">
    <property type="term" value="F:phosphopantetheine binding"/>
    <property type="evidence" value="ECO:0007669"/>
    <property type="project" value="InterPro"/>
</dbReference>
<feature type="region of interest" description="Disordered" evidence="10">
    <location>
        <begin position="2514"/>
        <end position="2554"/>
    </location>
</feature>
<keyword evidence="7" id="KW-0511">Multifunctional enzyme</keyword>
<dbReference type="SUPFAM" id="SSF51735">
    <property type="entry name" value="NAD(P)-binding Rossmann-fold domains"/>
    <property type="match status" value="4"/>
</dbReference>
<dbReference type="Pfam" id="PF08990">
    <property type="entry name" value="Docking"/>
    <property type="match status" value="1"/>
</dbReference>
<dbReference type="Pfam" id="PF08659">
    <property type="entry name" value="KR"/>
    <property type="match status" value="2"/>
</dbReference>
<dbReference type="Gene3D" id="3.30.70.3290">
    <property type="match status" value="2"/>
</dbReference>
<dbReference type="InterPro" id="IPR001227">
    <property type="entry name" value="Ac_transferase_dom_sf"/>
</dbReference>
<dbReference type="CDD" id="cd08952">
    <property type="entry name" value="KR_1_SDR_x"/>
    <property type="match status" value="1"/>
</dbReference>
<dbReference type="Pfam" id="PF00109">
    <property type="entry name" value="ketoacyl-synt"/>
    <property type="match status" value="2"/>
</dbReference>
<dbReference type="Gene3D" id="3.10.129.110">
    <property type="entry name" value="Polyketide synthase dehydratase"/>
    <property type="match status" value="1"/>
</dbReference>
<evidence type="ECO:0000256" key="6">
    <source>
        <dbReference type="ARBA" id="ARBA00023194"/>
    </source>
</evidence>
<feature type="region of interest" description="Disordered" evidence="10">
    <location>
        <begin position="3324"/>
        <end position="3352"/>
    </location>
</feature>
<dbReference type="GO" id="GO:0004315">
    <property type="term" value="F:3-oxoacyl-[acyl-carrier-protein] synthase activity"/>
    <property type="evidence" value="ECO:0007669"/>
    <property type="project" value="InterPro"/>
</dbReference>
<dbReference type="SMART" id="SM00825">
    <property type="entry name" value="PKS_KS"/>
    <property type="match status" value="2"/>
</dbReference>
<feature type="region of interest" description="N-terminal hotdog fold" evidence="9">
    <location>
        <begin position="2421"/>
        <end position="2546"/>
    </location>
</feature>
<feature type="region of interest" description="Disordered" evidence="10">
    <location>
        <begin position="1388"/>
        <end position="1409"/>
    </location>
</feature>
<feature type="domain" description="Ketosynthase family 3 (KS3)" evidence="12">
    <location>
        <begin position="34"/>
        <end position="460"/>
    </location>
</feature>
<dbReference type="InterPro" id="IPR015083">
    <property type="entry name" value="NorB/c/GfsB-D-like_docking"/>
</dbReference>
<dbReference type="Gene3D" id="3.40.47.10">
    <property type="match status" value="2"/>
</dbReference>
<dbReference type="InterPro" id="IPR042104">
    <property type="entry name" value="PKS_dehydratase_sf"/>
</dbReference>
<dbReference type="CDD" id="cd08956">
    <property type="entry name" value="KR_3_FAS_SDR_x"/>
    <property type="match status" value="1"/>
</dbReference>
<feature type="active site" description="Proton acceptor; for dehydratase activity" evidence="9">
    <location>
        <position position="2453"/>
    </location>
</feature>
<dbReference type="InterPro" id="IPR014030">
    <property type="entry name" value="Ketoacyl_synth_N"/>
</dbReference>
<dbReference type="Gene3D" id="3.40.50.720">
    <property type="entry name" value="NAD(P)-binding Rossmann-like Domain"/>
    <property type="match status" value="2"/>
</dbReference>
<dbReference type="FunFam" id="3.40.47.10:FF:000019">
    <property type="entry name" value="Polyketide synthase type I"/>
    <property type="match status" value="2"/>
</dbReference>
<dbReference type="SMART" id="SM00822">
    <property type="entry name" value="PKS_KR"/>
    <property type="match status" value="2"/>
</dbReference>
<reference evidence="14 15" key="1">
    <citation type="submission" date="2018-10" db="EMBL/GenBank/DDBJ databases">
        <title>Isolation from soil.</title>
        <authorList>
            <person name="Hu J."/>
        </authorList>
    </citation>
    <scope>NUCLEOTIDE SEQUENCE [LARGE SCALE GENOMIC DNA]</scope>
    <source>
        <strain evidence="14 15">NEAU-Ht49</strain>
    </source>
</reference>
<dbReference type="InterPro" id="IPR032821">
    <property type="entry name" value="PKS_assoc"/>
</dbReference>
<dbReference type="RefSeq" id="WP_122195651.1">
    <property type="nucleotide sequence ID" value="NZ_JBHSKC010000019.1"/>
</dbReference>
<organism evidence="14 15">
    <name type="scientific">Actinomadura harenae</name>
    <dbReference type="NCBI Taxonomy" id="2483351"/>
    <lineage>
        <taxon>Bacteria</taxon>
        <taxon>Bacillati</taxon>
        <taxon>Actinomycetota</taxon>
        <taxon>Actinomycetes</taxon>
        <taxon>Streptosporangiales</taxon>
        <taxon>Thermomonosporaceae</taxon>
        <taxon>Actinomadura</taxon>
    </lineage>
</organism>
<dbReference type="GO" id="GO:0006633">
    <property type="term" value="P:fatty acid biosynthetic process"/>
    <property type="evidence" value="ECO:0007669"/>
    <property type="project" value="InterPro"/>
</dbReference>
<dbReference type="Pfam" id="PF16197">
    <property type="entry name" value="KAsynt_C_assoc"/>
    <property type="match status" value="2"/>
</dbReference>
<feature type="domain" description="Carrier" evidence="11">
    <location>
        <begin position="1423"/>
        <end position="1498"/>
    </location>
</feature>
<dbReference type="PANTHER" id="PTHR43775">
    <property type="entry name" value="FATTY ACID SYNTHASE"/>
    <property type="match status" value="1"/>
</dbReference>
<dbReference type="InterPro" id="IPR036291">
    <property type="entry name" value="NAD(P)-bd_dom_sf"/>
</dbReference>
<dbReference type="InterPro" id="IPR036736">
    <property type="entry name" value="ACP-like_sf"/>
</dbReference>
<feature type="compositionally biased region" description="Low complexity" evidence="10">
    <location>
        <begin position="3324"/>
        <end position="3339"/>
    </location>
</feature>
<comment type="caution">
    <text evidence="14">The sequence shown here is derived from an EMBL/GenBank/DDBJ whole genome shotgun (WGS) entry which is preliminary data.</text>
</comment>
<dbReference type="InterPro" id="IPR018201">
    <property type="entry name" value="Ketoacyl_synth_AS"/>
</dbReference>
<dbReference type="InterPro" id="IPR014043">
    <property type="entry name" value="Acyl_transferase_dom"/>
</dbReference>
<dbReference type="PANTHER" id="PTHR43775:SF51">
    <property type="entry name" value="INACTIVE PHENOLPHTHIOCEROL SYNTHESIS POLYKETIDE SYNTHASE TYPE I PKS1-RELATED"/>
    <property type="match status" value="1"/>
</dbReference>
<dbReference type="SUPFAM" id="SSF52151">
    <property type="entry name" value="FabD/lysophospholipase-like"/>
    <property type="match status" value="2"/>
</dbReference>